<evidence type="ECO:0000256" key="11">
    <source>
        <dbReference type="SAM" id="MobiDB-lite"/>
    </source>
</evidence>
<dbReference type="InterPro" id="IPR002376">
    <property type="entry name" value="Formyl_transf_N"/>
</dbReference>
<dbReference type="GO" id="GO:0005739">
    <property type="term" value="C:mitochondrion"/>
    <property type="evidence" value="ECO:0007669"/>
    <property type="project" value="UniProtKB-SubCell"/>
</dbReference>
<keyword evidence="7" id="KW-0809">Transit peptide</keyword>
<dbReference type="CDD" id="cd08646">
    <property type="entry name" value="FMT_core_Met-tRNA-FMT_N"/>
    <property type="match status" value="1"/>
</dbReference>
<dbReference type="GeneTree" id="ENSGT00390000017828"/>
<dbReference type="STRING" id="28743.ENSCVAP00000021059"/>
<evidence type="ECO:0000256" key="4">
    <source>
        <dbReference type="ARBA" id="ARBA00014185"/>
    </source>
</evidence>
<dbReference type="InterPro" id="IPR011034">
    <property type="entry name" value="Formyl_transferase-like_C_sf"/>
</dbReference>
<evidence type="ECO:0000256" key="10">
    <source>
        <dbReference type="ARBA" id="ARBA00057846"/>
    </source>
</evidence>
<evidence type="ECO:0000256" key="8">
    <source>
        <dbReference type="ARBA" id="ARBA00023128"/>
    </source>
</evidence>
<dbReference type="FunFam" id="3.40.50.12230:FF:000003">
    <property type="entry name" value="methionyl-tRNA formyltransferase, mitochondrial"/>
    <property type="match status" value="1"/>
</dbReference>
<feature type="domain" description="Formyl transferase C-terminal" evidence="13">
    <location>
        <begin position="233"/>
        <end position="333"/>
    </location>
</feature>
<dbReference type="InterPro" id="IPR005794">
    <property type="entry name" value="Fmt"/>
</dbReference>
<dbReference type="GO" id="GO:0004479">
    <property type="term" value="F:methionyl-tRNA formyltransferase activity"/>
    <property type="evidence" value="ECO:0007669"/>
    <property type="project" value="UniProtKB-EC"/>
</dbReference>
<name>A0A3Q2DQD7_CYPVA</name>
<dbReference type="RefSeq" id="XP_015248266.1">
    <property type="nucleotide sequence ID" value="XM_015392780.1"/>
</dbReference>
<dbReference type="InterPro" id="IPR036477">
    <property type="entry name" value="Formyl_transf_N_sf"/>
</dbReference>
<keyword evidence="6" id="KW-0648">Protein biosynthesis</keyword>
<dbReference type="Proteomes" id="UP000265020">
    <property type="component" value="Unassembled WGS sequence"/>
</dbReference>
<keyword evidence="8" id="KW-0496">Mitochondrion</keyword>
<feature type="domain" description="Formyl transferase N-terminal" evidence="12">
    <location>
        <begin position="107"/>
        <end position="209"/>
    </location>
</feature>
<evidence type="ECO:0000313" key="15">
    <source>
        <dbReference type="Proteomes" id="UP000265020"/>
    </source>
</evidence>
<dbReference type="SUPFAM" id="SSF50486">
    <property type="entry name" value="FMT C-terminal domain-like"/>
    <property type="match status" value="1"/>
</dbReference>
<dbReference type="GeneID" id="107096211"/>
<reference evidence="14" key="1">
    <citation type="submission" date="2025-08" db="UniProtKB">
        <authorList>
            <consortium name="Ensembl"/>
        </authorList>
    </citation>
    <scope>IDENTIFICATION</scope>
</reference>
<feature type="region of interest" description="Disordered" evidence="11">
    <location>
        <begin position="337"/>
        <end position="366"/>
    </location>
</feature>
<comment type="similarity">
    <text evidence="2">Belongs to the Fmt family.</text>
</comment>
<proteinExistence type="inferred from homology"/>
<dbReference type="OrthoDB" id="10268103at2759"/>
<dbReference type="KEGG" id="cvg:107096211"/>
<protein>
    <recommendedName>
        <fullName evidence="4">Methionyl-tRNA formyltransferase, mitochondrial</fullName>
        <ecNumber evidence="3">2.1.2.9</ecNumber>
    </recommendedName>
</protein>
<evidence type="ECO:0000256" key="2">
    <source>
        <dbReference type="ARBA" id="ARBA00010699"/>
    </source>
</evidence>
<dbReference type="OMA" id="GASPIHE"/>
<evidence type="ECO:0000259" key="13">
    <source>
        <dbReference type="Pfam" id="PF02911"/>
    </source>
</evidence>
<dbReference type="PANTHER" id="PTHR11138">
    <property type="entry name" value="METHIONYL-TRNA FORMYLTRANSFERASE"/>
    <property type="match status" value="1"/>
</dbReference>
<keyword evidence="5" id="KW-0808">Transferase</keyword>
<evidence type="ECO:0000313" key="14">
    <source>
        <dbReference type="Ensembl" id="ENSCVAP00000021059.1"/>
    </source>
</evidence>
<evidence type="ECO:0000259" key="12">
    <source>
        <dbReference type="Pfam" id="PF00551"/>
    </source>
</evidence>
<evidence type="ECO:0000256" key="3">
    <source>
        <dbReference type="ARBA" id="ARBA00012261"/>
    </source>
</evidence>
<dbReference type="Ensembl" id="ENSCVAT00000012786.1">
    <property type="protein sequence ID" value="ENSCVAP00000021059.1"/>
    <property type="gene ID" value="ENSCVAG00000002829.1"/>
</dbReference>
<comment type="function">
    <text evidence="10">Methionyl-tRNA formyltransferase that formylates methionyl-tRNA in mitochondria and is crucial for translation initiation.</text>
</comment>
<dbReference type="Pfam" id="PF00551">
    <property type="entry name" value="Formyl_trans_N"/>
    <property type="match status" value="1"/>
</dbReference>
<comment type="subcellular location">
    <subcellularLocation>
        <location evidence="1">Mitochondrion</location>
    </subcellularLocation>
</comment>
<sequence>MWTNRKAGRLLLKTVSHFLKLRCGPTVRTQCPRNPAASGPPWRLLFFGTDQFAVESLRLLTLCRNSSDGVVEKLEVVTLPGDLPVKRFAQENQLPLHSWPPHDVEGQFDVGVVVSFGRLLHGELIDKFPYGILNVHPSLLPRWRGPAPVFHTIMKGDSLTGVTIIQILPNKFDVGPILNQELHPVPNLCSAEDLGAALATRGAHLLVDTLRKLPERIANKREQGTAGVTFAPKVNKSMSWIDWEEQTCEQIACLCRAIGSRIPVRTTWMGKTVKLLDFAGKCSSSAQRNQQPGSVCYDKASSCLAVRCKDGWVAFRTVVLNKRLTAADFHNGYLNQTSRKSGSSKGAEGQFVSRTDSAQKKVWTGH</sequence>
<accession>A0A3Q2DQD7</accession>
<dbReference type="SUPFAM" id="SSF53328">
    <property type="entry name" value="Formyltransferase"/>
    <property type="match status" value="1"/>
</dbReference>
<dbReference type="Gene3D" id="3.40.50.12230">
    <property type="match status" value="1"/>
</dbReference>
<dbReference type="Pfam" id="PF02911">
    <property type="entry name" value="Formyl_trans_C"/>
    <property type="match status" value="1"/>
</dbReference>
<evidence type="ECO:0000256" key="9">
    <source>
        <dbReference type="ARBA" id="ARBA00052555"/>
    </source>
</evidence>
<dbReference type="InterPro" id="IPR041711">
    <property type="entry name" value="Met-tRNA-FMT_N"/>
</dbReference>
<dbReference type="PANTHER" id="PTHR11138:SF5">
    <property type="entry name" value="METHIONYL-TRNA FORMYLTRANSFERASE, MITOCHONDRIAL"/>
    <property type="match status" value="1"/>
</dbReference>
<evidence type="ECO:0000256" key="7">
    <source>
        <dbReference type="ARBA" id="ARBA00022946"/>
    </source>
</evidence>
<keyword evidence="15" id="KW-1185">Reference proteome</keyword>
<dbReference type="CTD" id="123263"/>
<dbReference type="AlphaFoldDB" id="A0A3Q2DQD7"/>
<evidence type="ECO:0000256" key="6">
    <source>
        <dbReference type="ARBA" id="ARBA00022917"/>
    </source>
</evidence>
<dbReference type="InterPro" id="IPR005793">
    <property type="entry name" value="Formyl_trans_C"/>
</dbReference>
<evidence type="ECO:0000256" key="5">
    <source>
        <dbReference type="ARBA" id="ARBA00022679"/>
    </source>
</evidence>
<dbReference type="NCBIfam" id="TIGR00460">
    <property type="entry name" value="fmt"/>
    <property type="match status" value="1"/>
</dbReference>
<comment type="catalytic activity">
    <reaction evidence="9">
        <text>L-methionyl-tRNA(fMet) + (6R)-10-formyltetrahydrofolate = N-formyl-L-methionyl-tRNA(fMet) + (6S)-5,6,7,8-tetrahydrofolate + H(+)</text>
        <dbReference type="Rhea" id="RHEA:24380"/>
        <dbReference type="Rhea" id="RHEA-COMP:9952"/>
        <dbReference type="Rhea" id="RHEA-COMP:9953"/>
        <dbReference type="ChEBI" id="CHEBI:15378"/>
        <dbReference type="ChEBI" id="CHEBI:57453"/>
        <dbReference type="ChEBI" id="CHEBI:78530"/>
        <dbReference type="ChEBI" id="CHEBI:78844"/>
        <dbReference type="ChEBI" id="CHEBI:195366"/>
        <dbReference type="EC" id="2.1.2.9"/>
    </reaction>
    <physiologicalReaction direction="left-to-right" evidence="9">
        <dbReference type="Rhea" id="RHEA:24381"/>
    </physiologicalReaction>
</comment>
<evidence type="ECO:0000256" key="1">
    <source>
        <dbReference type="ARBA" id="ARBA00004173"/>
    </source>
</evidence>
<dbReference type="EC" id="2.1.2.9" evidence="3"/>
<reference evidence="14" key="2">
    <citation type="submission" date="2025-09" db="UniProtKB">
        <authorList>
            <consortium name="Ensembl"/>
        </authorList>
    </citation>
    <scope>IDENTIFICATION</scope>
</reference>
<organism evidence="14 15">
    <name type="scientific">Cyprinodon variegatus</name>
    <name type="common">Sheepshead minnow</name>
    <dbReference type="NCBI Taxonomy" id="28743"/>
    <lineage>
        <taxon>Eukaryota</taxon>
        <taxon>Metazoa</taxon>
        <taxon>Chordata</taxon>
        <taxon>Craniata</taxon>
        <taxon>Vertebrata</taxon>
        <taxon>Euteleostomi</taxon>
        <taxon>Actinopterygii</taxon>
        <taxon>Neopterygii</taxon>
        <taxon>Teleostei</taxon>
        <taxon>Neoteleostei</taxon>
        <taxon>Acanthomorphata</taxon>
        <taxon>Ovalentaria</taxon>
        <taxon>Atherinomorphae</taxon>
        <taxon>Cyprinodontiformes</taxon>
        <taxon>Cyprinodontidae</taxon>
        <taxon>Cyprinodon</taxon>
    </lineage>
</organism>